<gene>
    <name evidence="2" type="ORF">K7C98_10570</name>
</gene>
<dbReference type="Proteomes" id="UP001139031">
    <property type="component" value="Unassembled WGS sequence"/>
</dbReference>
<dbReference type="EMBL" id="JAIRAU010000008">
    <property type="protein sequence ID" value="MBZ5709706.1"/>
    <property type="molecule type" value="Genomic_DNA"/>
</dbReference>
<organism evidence="2 3">
    <name type="scientific">Nannocystis pusilla</name>
    <dbReference type="NCBI Taxonomy" id="889268"/>
    <lineage>
        <taxon>Bacteria</taxon>
        <taxon>Pseudomonadati</taxon>
        <taxon>Myxococcota</taxon>
        <taxon>Polyangia</taxon>
        <taxon>Nannocystales</taxon>
        <taxon>Nannocystaceae</taxon>
        <taxon>Nannocystis</taxon>
    </lineage>
</organism>
<reference evidence="2" key="1">
    <citation type="submission" date="2021-08" db="EMBL/GenBank/DDBJ databases">
        <authorList>
            <person name="Stevens D.C."/>
        </authorList>
    </citation>
    <scope>NUCLEOTIDE SEQUENCE</scope>
    <source>
        <strain evidence="2">DSM 53165</strain>
    </source>
</reference>
<protein>
    <submittedName>
        <fullName evidence="2">DUF4384 domain-containing protein</fullName>
    </submittedName>
</protein>
<evidence type="ECO:0000313" key="3">
    <source>
        <dbReference type="Proteomes" id="UP001139031"/>
    </source>
</evidence>
<name>A0ABS7TNF2_9BACT</name>
<dbReference type="Pfam" id="PF14326">
    <property type="entry name" value="DUF4384"/>
    <property type="match status" value="1"/>
</dbReference>
<proteinExistence type="predicted"/>
<evidence type="ECO:0000259" key="1">
    <source>
        <dbReference type="Pfam" id="PF14326"/>
    </source>
</evidence>
<sequence length="325" mass="35062">MRARSKVGVAIFTLTLGFALGSCKKGGSSGSPDCDTEIRYDARKVEGRVDAGKFGVEATTSVAAVREVDQAVERYLSRWRTLCMDYKNGAMSPDEYRGEARLLRERTEKLESLMLVLEHAPDAESYQKALKEIYVAMVPPEQAVDLQVEFGVLAQKPGETSWSVVPPNGSIATGTNVYFTIRTSEQAHVYLYQETPAGGINVMFPHPQMPMVNPLPAGQDLRIPPKPGFFTLEAEGVGLEQVHIVASIEPLAKLETSLGKGQTTADELACGARDLSYNPGTQCGDVQARTFGLAQPGDAPGVSMKAANTAGAKSIHQIFAFQHTP</sequence>
<dbReference type="RefSeq" id="WP_224191475.1">
    <property type="nucleotide sequence ID" value="NZ_JAIRAU010000008.1"/>
</dbReference>
<comment type="caution">
    <text evidence="2">The sequence shown here is derived from an EMBL/GenBank/DDBJ whole genome shotgun (WGS) entry which is preliminary data.</text>
</comment>
<accession>A0ABS7TNF2</accession>
<evidence type="ECO:0000313" key="2">
    <source>
        <dbReference type="EMBL" id="MBZ5709706.1"/>
    </source>
</evidence>
<feature type="domain" description="DUF4384" evidence="1">
    <location>
        <begin position="172"/>
        <end position="249"/>
    </location>
</feature>
<dbReference type="PROSITE" id="PS51257">
    <property type="entry name" value="PROKAR_LIPOPROTEIN"/>
    <property type="match status" value="1"/>
</dbReference>
<dbReference type="InterPro" id="IPR025493">
    <property type="entry name" value="DUF4384"/>
</dbReference>
<keyword evidence="3" id="KW-1185">Reference proteome</keyword>